<comment type="subcellular location">
    <subcellularLocation>
        <location evidence="1">Cytoplasm</location>
    </subcellularLocation>
</comment>
<evidence type="ECO:0000313" key="6">
    <source>
        <dbReference type="EMBL" id="CAD5228523.1"/>
    </source>
</evidence>
<dbReference type="EMBL" id="CAJFCV020000004">
    <property type="protein sequence ID" value="CAG9119132.1"/>
    <property type="molecule type" value="Genomic_DNA"/>
</dbReference>
<dbReference type="CDD" id="cd00136">
    <property type="entry name" value="PDZ_canonical"/>
    <property type="match status" value="1"/>
</dbReference>
<organism evidence="6 7">
    <name type="scientific">Bursaphelenchus xylophilus</name>
    <name type="common">Pinewood nematode worm</name>
    <name type="synonym">Aphelenchoides xylophilus</name>
    <dbReference type="NCBI Taxonomy" id="6326"/>
    <lineage>
        <taxon>Eukaryota</taxon>
        <taxon>Metazoa</taxon>
        <taxon>Ecdysozoa</taxon>
        <taxon>Nematoda</taxon>
        <taxon>Chromadorea</taxon>
        <taxon>Rhabditida</taxon>
        <taxon>Tylenchina</taxon>
        <taxon>Tylenchomorpha</taxon>
        <taxon>Aphelenchoidea</taxon>
        <taxon>Aphelenchoididae</taxon>
        <taxon>Bursaphelenchus</taxon>
    </lineage>
</organism>
<evidence type="ECO:0000256" key="2">
    <source>
        <dbReference type="ARBA" id="ARBA00022490"/>
    </source>
</evidence>
<dbReference type="SMART" id="SM00228">
    <property type="entry name" value="PDZ"/>
    <property type="match status" value="4"/>
</dbReference>
<dbReference type="InterPro" id="IPR043545">
    <property type="entry name" value="GRIP1/2"/>
</dbReference>
<feature type="compositionally biased region" description="Low complexity" evidence="4">
    <location>
        <begin position="407"/>
        <end position="421"/>
    </location>
</feature>
<evidence type="ECO:0000256" key="3">
    <source>
        <dbReference type="ARBA" id="ARBA00022737"/>
    </source>
</evidence>
<dbReference type="GO" id="GO:0005737">
    <property type="term" value="C:cytoplasm"/>
    <property type="evidence" value="ECO:0007669"/>
    <property type="project" value="UniProtKB-SubCell"/>
</dbReference>
<dbReference type="Proteomes" id="UP000659654">
    <property type="component" value="Unassembled WGS sequence"/>
</dbReference>
<feature type="region of interest" description="Disordered" evidence="4">
    <location>
        <begin position="407"/>
        <end position="433"/>
    </location>
</feature>
<proteinExistence type="predicted"/>
<evidence type="ECO:0000259" key="5">
    <source>
        <dbReference type="PROSITE" id="PS50106"/>
    </source>
</evidence>
<dbReference type="Proteomes" id="UP000582659">
    <property type="component" value="Unassembled WGS sequence"/>
</dbReference>
<evidence type="ECO:0000313" key="7">
    <source>
        <dbReference type="Proteomes" id="UP000659654"/>
    </source>
</evidence>
<dbReference type="InterPro" id="IPR036034">
    <property type="entry name" value="PDZ_sf"/>
</dbReference>
<keyword evidence="7" id="KW-1185">Reference proteome</keyword>
<feature type="domain" description="PDZ" evidence="5">
    <location>
        <begin position="451"/>
        <end position="509"/>
    </location>
</feature>
<protein>
    <submittedName>
        <fullName evidence="6">(pine wood nematode) hypothetical protein</fullName>
    </submittedName>
</protein>
<feature type="domain" description="PDZ" evidence="5">
    <location>
        <begin position="143"/>
        <end position="226"/>
    </location>
</feature>
<comment type="caution">
    <text evidence="6">The sequence shown here is derived from an EMBL/GenBank/DDBJ whole genome shotgun (WGS) entry which is preliminary data.</text>
</comment>
<name>A0A811LLH2_BURXY</name>
<dbReference type="InterPro" id="IPR001478">
    <property type="entry name" value="PDZ"/>
</dbReference>
<feature type="domain" description="PDZ" evidence="5">
    <location>
        <begin position="246"/>
        <end position="322"/>
    </location>
</feature>
<dbReference type="Pfam" id="PF00595">
    <property type="entry name" value="PDZ"/>
    <property type="match status" value="2"/>
</dbReference>
<evidence type="ECO:0000256" key="4">
    <source>
        <dbReference type="SAM" id="MobiDB-lite"/>
    </source>
</evidence>
<dbReference type="GO" id="GO:0098887">
    <property type="term" value="P:neurotransmitter receptor transport, endosome to postsynaptic membrane"/>
    <property type="evidence" value="ECO:0007669"/>
    <property type="project" value="TreeGrafter"/>
</dbReference>
<feature type="domain" description="PDZ" evidence="5">
    <location>
        <begin position="37"/>
        <end position="131"/>
    </location>
</feature>
<evidence type="ECO:0000256" key="1">
    <source>
        <dbReference type="ARBA" id="ARBA00004496"/>
    </source>
</evidence>
<dbReference type="AlphaFoldDB" id="A0A811LLH2"/>
<dbReference type="SUPFAM" id="SSF50156">
    <property type="entry name" value="PDZ domain-like"/>
    <property type="match status" value="4"/>
</dbReference>
<dbReference type="PANTHER" id="PTHR46227:SF2">
    <property type="entry name" value="FI03335P"/>
    <property type="match status" value="1"/>
</dbReference>
<sequence length="533" mass="58347">MSGTLHAKVDFFASGTFGTVTSLRTYEDSVCNRRAETITLTLRLIGAPTYGLSLRQACSSTSTSNANCQCSAILVDSIQPNSPASHVGLILPGDRILSMNDQPTFGMSVDQAYSILDDSHCQVKLTIEFDVYETCPLVQGTITVRLIKHTNHLGLEFTTGLNKKEEKIVVKSVQKGSLSYRCGAIEPGDEFLSVDDVPLDNCTVQETIRLLQTARDSVKIHISKRNAVKEKSPTPKASNLHCFTYTIELRPGKRSLGLFFDDKLKVAGIKKDGYCAKSGAVLLEDRLMAIDGQNVSQYTLLDVQKALDRQYDSIRLTFQREREGTPSAAEDLPQRGDRAVTPSTGRLNLIDIKKIISDMTFSSRAKELQALKAFEETEDKLISGRLPQLKRDANHDQLRTIQQRLSSGSFSSSGFGSVVSSQPSAPETPSYPSPFSGLPIAPTSIFSNTKNVLLLRDLDQPGFGFSITENEQHEIIVNAVKPGGVAEANDVRAMDKIIEVNNVQTAGMTCAELLPLFNTDILELILLPAEQVL</sequence>
<keyword evidence="3" id="KW-0677">Repeat</keyword>
<dbReference type="Pfam" id="PF17820">
    <property type="entry name" value="PDZ_6"/>
    <property type="match status" value="1"/>
</dbReference>
<accession>A0A811LLH2</accession>
<dbReference type="PANTHER" id="PTHR46227">
    <property type="entry name" value="GLUTAMATE RECEPTOR-INTERACTING PROTEIN GRIP"/>
    <property type="match status" value="1"/>
</dbReference>
<dbReference type="OrthoDB" id="66881at2759"/>
<keyword evidence="2" id="KW-0963">Cytoplasm</keyword>
<gene>
    <name evidence="6" type="ORF">BXYJ_LOCUS10487</name>
</gene>
<feature type="region of interest" description="Disordered" evidence="4">
    <location>
        <begin position="320"/>
        <end position="340"/>
    </location>
</feature>
<dbReference type="PROSITE" id="PS50106">
    <property type="entry name" value="PDZ"/>
    <property type="match status" value="4"/>
</dbReference>
<reference evidence="6" key="1">
    <citation type="submission" date="2020-09" db="EMBL/GenBank/DDBJ databases">
        <authorList>
            <person name="Kikuchi T."/>
        </authorList>
    </citation>
    <scope>NUCLEOTIDE SEQUENCE</scope>
    <source>
        <strain evidence="6">Ka4C1</strain>
    </source>
</reference>
<dbReference type="Gene3D" id="2.30.42.10">
    <property type="match status" value="4"/>
</dbReference>
<dbReference type="EMBL" id="CAJFDI010000004">
    <property type="protein sequence ID" value="CAD5228523.1"/>
    <property type="molecule type" value="Genomic_DNA"/>
</dbReference>
<dbReference type="InterPro" id="IPR041489">
    <property type="entry name" value="PDZ_6"/>
</dbReference>
<dbReference type="SMR" id="A0A811LLH2"/>